<dbReference type="AlphaFoldDB" id="A0A6A5X834"/>
<dbReference type="RefSeq" id="XP_033377405.1">
    <property type="nucleotide sequence ID" value="XM_033534292.1"/>
</dbReference>
<keyword evidence="2" id="KW-0732">Signal</keyword>
<dbReference type="Proteomes" id="UP000799778">
    <property type="component" value="Unassembled WGS sequence"/>
</dbReference>
<name>A0A6A5X834_9PLEO</name>
<proteinExistence type="predicted"/>
<organism evidence="3 4">
    <name type="scientific">Aaosphaeria arxii CBS 175.79</name>
    <dbReference type="NCBI Taxonomy" id="1450172"/>
    <lineage>
        <taxon>Eukaryota</taxon>
        <taxon>Fungi</taxon>
        <taxon>Dikarya</taxon>
        <taxon>Ascomycota</taxon>
        <taxon>Pezizomycotina</taxon>
        <taxon>Dothideomycetes</taxon>
        <taxon>Pleosporomycetidae</taxon>
        <taxon>Pleosporales</taxon>
        <taxon>Pleosporales incertae sedis</taxon>
        <taxon>Aaosphaeria</taxon>
    </lineage>
</organism>
<gene>
    <name evidence="3" type="ORF">BU24DRAFT_497620</name>
</gene>
<feature type="signal peptide" evidence="2">
    <location>
        <begin position="1"/>
        <end position="15"/>
    </location>
</feature>
<keyword evidence="4" id="KW-1185">Reference proteome</keyword>
<dbReference type="EMBL" id="ML978080">
    <property type="protein sequence ID" value="KAF2009066.1"/>
    <property type="molecule type" value="Genomic_DNA"/>
</dbReference>
<evidence type="ECO:0000313" key="3">
    <source>
        <dbReference type="EMBL" id="KAF2009066.1"/>
    </source>
</evidence>
<reference evidence="3" key="1">
    <citation type="journal article" date="2020" name="Stud. Mycol.">
        <title>101 Dothideomycetes genomes: a test case for predicting lifestyles and emergence of pathogens.</title>
        <authorList>
            <person name="Haridas S."/>
            <person name="Albert R."/>
            <person name="Binder M."/>
            <person name="Bloem J."/>
            <person name="Labutti K."/>
            <person name="Salamov A."/>
            <person name="Andreopoulos B."/>
            <person name="Baker S."/>
            <person name="Barry K."/>
            <person name="Bills G."/>
            <person name="Bluhm B."/>
            <person name="Cannon C."/>
            <person name="Castanera R."/>
            <person name="Culley D."/>
            <person name="Daum C."/>
            <person name="Ezra D."/>
            <person name="Gonzalez J."/>
            <person name="Henrissat B."/>
            <person name="Kuo A."/>
            <person name="Liang C."/>
            <person name="Lipzen A."/>
            <person name="Lutzoni F."/>
            <person name="Magnuson J."/>
            <person name="Mondo S."/>
            <person name="Nolan M."/>
            <person name="Ohm R."/>
            <person name="Pangilinan J."/>
            <person name="Park H.-J."/>
            <person name="Ramirez L."/>
            <person name="Alfaro M."/>
            <person name="Sun H."/>
            <person name="Tritt A."/>
            <person name="Yoshinaga Y."/>
            <person name="Zwiers L.-H."/>
            <person name="Turgeon B."/>
            <person name="Goodwin S."/>
            <person name="Spatafora J."/>
            <person name="Crous P."/>
            <person name="Grigoriev I."/>
        </authorList>
    </citation>
    <scope>NUCLEOTIDE SEQUENCE</scope>
    <source>
        <strain evidence="3">CBS 175.79</strain>
    </source>
</reference>
<dbReference type="OrthoDB" id="3776815at2759"/>
<evidence type="ECO:0000256" key="2">
    <source>
        <dbReference type="SAM" id="SignalP"/>
    </source>
</evidence>
<evidence type="ECO:0000256" key="1">
    <source>
        <dbReference type="SAM" id="MobiDB-lite"/>
    </source>
</evidence>
<evidence type="ECO:0000313" key="4">
    <source>
        <dbReference type="Proteomes" id="UP000799778"/>
    </source>
</evidence>
<feature type="chain" id="PRO_5025652422" evidence="2">
    <location>
        <begin position="16"/>
        <end position="279"/>
    </location>
</feature>
<protein>
    <submittedName>
        <fullName evidence="3">Uncharacterized protein</fullName>
    </submittedName>
</protein>
<sequence length="279" mass="28773">MLAIALLGAATVVAADVTTSIWLPKDIYGSNRIGFVGSVIGADNDTLTVAMGFDNETHPDIRTAFEAQVWTFGPTAIQTFTTDLGVGAIQSLVESITYSGDWSFGWNCSRDSQGDASCTTSAGIHQASIFACRMPRPVEVFTILNTFSRGSTGDASTETLIVTDPGTPNTVEPDFCSVSGNDFITSIPIEYAVQSSVVRNSDISTYKVVITAGEELLTATAGATLSTPGPQATATGTSNQTQTGTSQPTVSEFTGAASPMMTAAPGILGLGAAIAAFAL</sequence>
<feature type="region of interest" description="Disordered" evidence="1">
    <location>
        <begin position="227"/>
        <end position="248"/>
    </location>
</feature>
<dbReference type="GeneID" id="54291689"/>
<accession>A0A6A5X834</accession>